<reference evidence="5" key="1">
    <citation type="journal article" date="2019" name="Int. J. Syst. Evol. Microbiol.">
        <title>Halobacteriovorax valvorus sp. nov., a novel prokaryotic predator isolated from coastal seawater of China.</title>
        <authorList>
            <person name="Chen M.-X."/>
        </authorList>
    </citation>
    <scope>NUCLEOTIDE SEQUENCE [LARGE SCALE GENOMIC DNA]</scope>
    <source>
        <strain evidence="5">BL9</strain>
    </source>
</reference>
<accession>A0ABY0IGQ2</accession>
<comment type="caution">
    <text evidence="4">The sequence shown here is derived from an EMBL/GenBank/DDBJ whole genome shotgun (WGS) entry which is preliminary data.</text>
</comment>
<proteinExistence type="predicted"/>
<dbReference type="EMBL" id="QDKL01000003">
    <property type="protein sequence ID" value="RZF21001.1"/>
    <property type="molecule type" value="Genomic_DNA"/>
</dbReference>
<keyword evidence="1 2" id="KW-0597">Phosphoprotein</keyword>
<sequence length="119" mass="13489">MKEKIVFIDDDENIADLFAMTLSAGGHETKALSGEHDVEQYFHNISDDLKIVIADKNMPVINGPEVVRRFESGPKAGKLEYIIISGDEELDSDDISQKVHFMRKPFKKEQLLSLIEEIL</sequence>
<dbReference type="InterPro" id="IPR050595">
    <property type="entry name" value="Bact_response_regulator"/>
</dbReference>
<evidence type="ECO:0000256" key="2">
    <source>
        <dbReference type="PROSITE-ProRule" id="PRU00169"/>
    </source>
</evidence>
<evidence type="ECO:0000259" key="3">
    <source>
        <dbReference type="PROSITE" id="PS50110"/>
    </source>
</evidence>
<organism evidence="4 5">
    <name type="scientific">Halobacteriovorax vibrionivorans</name>
    <dbReference type="NCBI Taxonomy" id="2152716"/>
    <lineage>
        <taxon>Bacteria</taxon>
        <taxon>Pseudomonadati</taxon>
        <taxon>Bdellovibrionota</taxon>
        <taxon>Bacteriovoracia</taxon>
        <taxon>Bacteriovoracales</taxon>
        <taxon>Halobacteriovoraceae</taxon>
        <taxon>Halobacteriovorax</taxon>
    </lineage>
</organism>
<evidence type="ECO:0000256" key="1">
    <source>
        <dbReference type="ARBA" id="ARBA00022553"/>
    </source>
</evidence>
<keyword evidence="5" id="KW-1185">Reference proteome</keyword>
<dbReference type="Pfam" id="PF00072">
    <property type="entry name" value="Response_reg"/>
    <property type="match status" value="1"/>
</dbReference>
<protein>
    <submittedName>
        <fullName evidence="4">Response regulator</fullName>
    </submittedName>
</protein>
<dbReference type="PANTHER" id="PTHR44591">
    <property type="entry name" value="STRESS RESPONSE REGULATOR PROTEIN 1"/>
    <property type="match status" value="1"/>
</dbReference>
<dbReference type="Gene3D" id="3.40.50.2300">
    <property type="match status" value="1"/>
</dbReference>
<gene>
    <name evidence="4" type="ORF">DAY19_13540</name>
</gene>
<feature type="domain" description="Response regulatory" evidence="3">
    <location>
        <begin position="4"/>
        <end position="119"/>
    </location>
</feature>
<dbReference type="SUPFAM" id="SSF52172">
    <property type="entry name" value="CheY-like"/>
    <property type="match status" value="1"/>
</dbReference>
<evidence type="ECO:0000313" key="5">
    <source>
        <dbReference type="Proteomes" id="UP000443582"/>
    </source>
</evidence>
<dbReference type="InterPro" id="IPR001789">
    <property type="entry name" value="Sig_transdc_resp-reg_receiver"/>
</dbReference>
<dbReference type="InterPro" id="IPR011006">
    <property type="entry name" value="CheY-like_superfamily"/>
</dbReference>
<dbReference type="PANTHER" id="PTHR44591:SF3">
    <property type="entry name" value="RESPONSE REGULATORY DOMAIN-CONTAINING PROTEIN"/>
    <property type="match status" value="1"/>
</dbReference>
<feature type="modified residue" description="4-aspartylphosphate" evidence="2">
    <location>
        <position position="55"/>
    </location>
</feature>
<dbReference type="RefSeq" id="WP_115363369.1">
    <property type="nucleotide sequence ID" value="NZ_QDKL01000003.1"/>
</dbReference>
<name>A0ABY0IGQ2_9BACT</name>
<evidence type="ECO:0000313" key="4">
    <source>
        <dbReference type="EMBL" id="RZF21001.1"/>
    </source>
</evidence>
<dbReference type="PROSITE" id="PS50110">
    <property type="entry name" value="RESPONSE_REGULATORY"/>
    <property type="match status" value="1"/>
</dbReference>
<dbReference type="Proteomes" id="UP000443582">
    <property type="component" value="Unassembled WGS sequence"/>
</dbReference>